<gene>
    <name evidence="1" type="ORF">CLV59_101987</name>
</gene>
<dbReference type="PANTHER" id="PTHR33428:SF14">
    <property type="entry name" value="CARBOXYLESTERASE TYPE B DOMAIN-CONTAINING PROTEIN"/>
    <property type="match status" value="1"/>
</dbReference>
<protein>
    <submittedName>
        <fullName evidence="1">Acetyl esterase/lipase</fullName>
    </submittedName>
</protein>
<dbReference type="Gene3D" id="3.40.50.1820">
    <property type="entry name" value="alpha/beta hydrolase"/>
    <property type="match status" value="1"/>
</dbReference>
<dbReference type="Proteomes" id="UP000249819">
    <property type="component" value="Unassembled WGS sequence"/>
</dbReference>
<name>A0A327WFV7_9BACT</name>
<dbReference type="AlphaFoldDB" id="A0A327WFV7"/>
<dbReference type="EMBL" id="QLMA01000001">
    <property type="protein sequence ID" value="RAJ88220.1"/>
    <property type="molecule type" value="Genomic_DNA"/>
</dbReference>
<proteinExistence type="predicted"/>
<accession>A0A327WFV7</accession>
<dbReference type="InterPro" id="IPR029058">
    <property type="entry name" value="AB_hydrolase_fold"/>
</dbReference>
<dbReference type="OrthoDB" id="940952at2"/>
<dbReference type="SUPFAM" id="SSF53474">
    <property type="entry name" value="alpha/beta-Hydrolases"/>
    <property type="match status" value="1"/>
</dbReference>
<comment type="caution">
    <text evidence="1">The sequence shown here is derived from an EMBL/GenBank/DDBJ whole genome shotgun (WGS) entry which is preliminary data.</text>
</comment>
<reference evidence="1 2" key="1">
    <citation type="submission" date="2018-06" db="EMBL/GenBank/DDBJ databases">
        <title>Genomic Encyclopedia of Archaeal and Bacterial Type Strains, Phase II (KMG-II): from individual species to whole genera.</title>
        <authorList>
            <person name="Goeker M."/>
        </authorList>
    </citation>
    <scope>NUCLEOTIDE SEQUENCE [LARGE SCALE GENOMIC DNA]</scope>
    <source>
        <strain evidence="1 2">DSM 29821</strain>
    </source>
</reference>
<organism evidence="1 2">
    <name type="scientific">Chitinophaga dinghuensis</name>
    <dbReference type="NCBI Taxonomy" id="1539050"/>
    <lineage>
        <taxon>Bacteria</taxon>
        <taxon>Pseudomonadati</taxon>
        <taxon>Bacteroidota</taxon>
        <taxon>Chitinophagia</taxon>
        <taxon>Chitinophagales</taxon>
        <taxon>Chitinophagaceae</taxon>
        <taxon>Chitinophaga</taxon>
    </lineage>
</organism>
<dbReference type="PANTHER" id="PTHR33428">
    <property type="entry name" value="CHLOROPHYLLASE-2, CHLOROPLASTIC"/>
    <property type="match status" value="1"/>
</dbReference>
<evidence type="ECO:0000313" key="1">
    <source>
        <dbReference type="EMBL" id="RAJ88220.1"/>
    </source>
</evidence>
<keyword evidence="2" id="KW-1185">Reference proteome</keyword>
<evidence type="ECO:0000313" key="2">
    <source>
        <dbReference type="Proteomes" id="UP000249819"/>
    </source>
</evidence>
<sequence length="339" mass="37041">MHLRSLLLIIAAILLLTDCKKPDRNSPVIQQPEQPLEGYGGQNYLPTAVEKRNFDDNTNLGYWLYFPSDTAIKEAPVVVFNHGFGAWNPACYGGWIKHLVRKGNIVIFPRYQATLLTSPSTFTSNVAAAINRAFKEIASNPSWPQPIKSKLVYVGHSYGAVISANLALSPNTYGVPAPRAIILACASTGNAPQGAASSYKMMSSKLKMLLITEEDDNTAGPTFSDMLYNSTTYIPAANKSYVTHVADNYGYPAITAEHGEAAATDMTYDSGQRNAIINLSFSSTRIDATDYFCYWKLTDALMDCVFNKLGCETAMGNTEAQKNMGNWSDGTPVKVLEVK</sequence>
<dbReference type="RefSeq" id="WP_146616126.1">
    <property type="nucleotide sequence ID" value="NZ_QLMA01000001.1"/>
</dbReference>